<organism evidence="9">
    <name type="scientific">hydrothermal vent metagenome</name>
    <dbReference type="NCBI Taxonomy" id="652676"/>
    <lineage>
        <taxon>unclassified sequences</taxon>
        <taxon>metagenomes</taxon>
        <taxon>ecological metagenomes</taxon>
    </lineage>
</organism>
<evidence type="ECO:0000256" key="1">
    <source>
        <dbReference type="ARBA" id="ARBA00005322"/>
    </source>
</evidence>
<dbReference type="EMBL" id="UOFS01000014">
    <property type="protein sequence ID" value="VAW94148.1"/>
    <property type="molecule type" value="Genomic_DNA"/>
</dbReference>
<dbReference type="InterPro" id="IPR035890">
    <property type="entry name" value="Anti-sigma-28_factor_FlgM_sf"/>
</dbReference>
<keyword evidence="6" id="KW-0804">Transcription</keyword>
<proteinExistence type="inferred from homology"/>
<keyword evidence="3" id="KW-0678">Repressor</keyword>
<sequence>MEISGPNSQKPEAKNDKTVSNVAKPAAVGAPTKSSAASKGQTDTVSLTDTAARLKELEMGLASQPVVDTQRVQSVQSAINDGSFEVDPDSVAEKMIDFETGLDETS</sequence>
<name>A0A3B0ZL57_9ZZZZ</name>
<evidence type="ECO:0000256" key="6">
    <source>
        <dbReference type="ARBA" id="ARBA00023163"/>
    </source>
</evidence>
<evidence type="ECO:0000256" key="4">
    <source>
        <dbReference type="ARBA" id="ARBA00022795"/>
    </source>
</evidence>
<evidence type="ECO:0000256" key="2">
    <source>
        <dbReference type="ARBA" id="ARBA00017823"/>
    </source>
</evidence>
<feature type="domain" description="Anti-sigma-28 factor FlgM C-terminal" evidence="8">
    <location>
        <begin position="43"/>
        <end position="97"/>
    </location>
</feature>
<dbReference type="Pfam" id="PF04316">
    <property type="entry name" value="FlgM"/>
    <property type="match status" value="1"/>
</dbReference>
<dbReference type="SUPFAM" id="SSF101498">
    <property type="entry name" value="Anti-sigma factor FlgM"/>
    <property type="match status" value="1"/>
</dbReference>
<feature type="region of interest" description="Disordered" evidence="7">
    <location>
        <begin position="1"/>
        <end position="45"/>
    </location>
</feature>
<dbReference type="GO" id="GO:0044781">
    <property type="term" value="P:bacterial-type flagellum organization"/>
    <property type="evidence" value="ECO:0007669"/>
    <property type="project" value="UniProtKB-KW"/>
</dbReference>
<dbReference type="InterPro" id="IPR031316">
    <property type="entry name" value="FlgM_C"/>
</dbReference>
<dbReference type="AlphaFoldDB" id="A0A3B0ZL57"/>
<evidence type="ECO:0000313" key="9">
    <source>
        <dbReference type="EMBL" id="VAW94148.1"/>
    </source>
</evidence>
<comment type="similarity">
    <text evidence="1">Belongs to the FlgM family.</text>
</comment>
<evidence type="ECO:0000256" key="3">
    <source>
        <dbReference type="ARBA" id="ARBA00022491"/>
    </source>
</evidence>
<keyword evidence="5" id="KW-0805">Transcription regulation</keyword>
<accession>A0A3B0ZL57</accession>
<evidence type="ECO:0000259" key="8">
    <source>
        <dbReference type="Pfam" id="PF04316"/>
    </source>
</evidence>
<reference evidence="9" key="1">
    <citation type="submission" date="2018-06" db="EMBL/GenBank/DDBJ databases">
        <authorList>
            <person name="Zhirakovskaya E."/>
        </authorList>
    </citation>
    <scope>NUCLEOTIDE SEQUENCE</scope>
</reference>
<evidence type="ECO:0000256" key="7">
    <source>
        <dbReference type="SAM" id="MobiDB-lite"/>
    </source>
</evidence>
<feature type="compositionally biased region" description="Polar residues" evidence="7">
    <location>
        <begin position="32"/>
        <end position="45"/>
    </location>
</feature>
<dbReference type="InterPro" id="IPR007412">
    <property type="entry name" value="FlgM"/>
</dbReference>
<keyword evidence="4" id="KW-1005">Bacterial flagellum biogenesis</keyword>
<protein>
    <recommendedName>
        <fullName evidence="2">Negative regulator of flagellin synthesis</fullName>
    </recommendedName>
</protein>
<feature type="compositionally biased region" description="Polar residues" evidence="7">
    <location>
        <begin position="1"/>
        <end position="10"/>
    </location>
</feature>
<evidence type="ECO:0000256" key="5">
    <source>
        <dbReference type="ARBA" id="ARBA00023015"/>
    </source>
</evidence>
<dbReference type="NCBIfam" id="TIGR03824">
    <property type="entry name" value="FlgM_jcvi"/>
    <property type="match status" value="1"/>
</dbReference>
<gene>
    <name evidence="9" type="ORF">MNBD_GAMMA22-2162</name>
</gene>
<dbReference type="GO" id="GO:0045892">
    <property type="term" value="P:negative regulation of DNA-templated transcription"/>
    <property type="evidence" value="ECO:0007669"/>
    <property type="project" value="InterPro"/>
</dbReference>